<protein>
    <recommendedName>
        <fullName evidence="10">Proline--tRNA ligase</fullName>
        <ecNumber evidence="10">6.1.1.15</ecNumber>
    </recommendedName>
    <alternativeName>
        <fullName evidence="10">Prolyl-tRNA synthetase</fullName>
        <shortName evidence="10">ProRS</shortName>
    </alternativeName>
</protein>
<dbReference type="InterPro" id="IPR050062">
    <property type="entry name" value="Pro-tRNA_synthetase"/>
</dbReference>
<reference evidence="12 13" key="1">
    <citation type="submission" date="2021-12" db="EMBL/GenBank/DDBJ databases">
        <title>Siccirubricoccus leaddurans sp. nov., a high concentration Zn2+ tolerance bacterium.</title>
        <authorList>
            <person name="Cao Y."/>
        </authorList>
    </citation>
    <scope>NUCLEOTIDE SEQUENCE [LARGE SCALE GENOMIC DNA]</scope>
    <source>
        <strain evidence="12 13">KC 17139</strain>
    </source>
</reference>
<dbReference type="RefSeq" id="WP_252953323.1">
    <property type="nucleotide sequence ID" value="NZ_JAFIRR010000067.1"/>
</dbReference>
<dbReference type="InterPro" id="IPR033730">
    <property type="entry name" value="ProRS_core_prok"/>
</dbReference>
<organism evidence="12 13">
    <name type="scientific">Siccirubricoccus soli</name>
    <dbReference type="NCBI Taxonomy" id="2899147"/>
    <lineage>
        <taxon>Bacteria</taxon>
        <taxon>Pseudomonadati</taxon>
        <taxon>Pseudomonadota</taxon>
        <taxon>Alphaproteobacteria</taxon>
        <taxon>Acetobacterales</taxon>
        <taxon>Roseomonadaceae</taxon>
        <taxon>Siccirubricoccus</taxon>
    </lineage>
</organism>
<evidence type="ECO:0000256" key="1">
    <source>
        <dbReference type="ARBA" id="ARBA00004496"/>
    </source>
</evidence>
<dbReference type="GO" id="GO:0004827">
    <property type="term" value="F:proline-tRNA ligase activity"/>
    <property type="evidence" value="ECO:0007669"/>
    <property type="project" value="UniProtKB-EC"/>
</dbReference>
<dbReference type="InterPro" id="IPR002316">
    <property type="entry name" value="Pro-tRNA-ligase_IIa"/>
</dbReference>
<comment type="similarity">
    <text evidence="10">Belongs to the class-II aminoacyl-tRNA synthetase family. ProS type 2 subfamily.</text>
</comment>
<name>A0ABT1D442_9PROT</name>
<accession>A0ABT1D442</accession>
<dbReference type="InterPro" id="IPR045864">
    <property type="entry name" value="aa-tRNA-synth_II/BPL/LPL"/>
</dbReference>
<keyword evidence="4 10" id="KW-0436">Ligase</keyword>
<comment type="subunit">
    <text evidence="2 10">Homodimer.</text>
</comment>
<dbReference type="InterPro" id="IPR006195">
    <property type="entry name" value="aa-tRNA-synth_II"/>
</dbReference>
<keyword evidence="8 10" id="KW-0030">Aminoacyl-tRNA synthetase</keyword>
<keyword evidence="7 10" id="KW-0648">Protein biosynthesis</keyword>
<dbReference type="NCBIfam" id="TIGR00409">
    <property type="entry name" value="proS_fam_II"/>
    <property type="match status" value="1"/>
</dbReference>
<evidence type="ECO:0000313" key="13">
    <source>
        <dbReference type="Proteomes" id="UP001523392"/>
    </source>
</evidence>
<evidence type="ECO:0000256" key="3">
    <source>
        <dbReference type="ARBA" id="ARBA00022490"/>
    </source>
</evidence>
<evidence type="ECO:0000313" key="12">
    <source>
        <dbReference type="EMBL" id="MCO6416694.1"/>
    </source>
</evidence>
<dbReference type="InterPro" id="IPR036621">
    <property type="entry name" value="Anticodon-bd_dom_sf"/>
</dbReference>
<dbReference type="EC" id="6.1.1.15" evidence="10"/>
<sequence>MRLSRAFLPTLKETPAEAQIASHRLMLRAGMVRQTSAGIYAWLPLGWRVLQKVEQIVREEQDAAGAQEILMPTIQTADLWRQSGRYDAYGPEMLRLKDRHDREMLYGPTNEEMVTEIFKGYAKSYRDLPRNLYHIQWKFRDEVRPRFGVMRGREFLMKDAYSFDLDYAGAQKSYRQMFVAYLRTFARMGLKAIPMQADTGPIGGNLSHEFLILAETGESQVFLHKDLLDFDVLSQPVDYDGDLSPIVDFWTSRYAATDEKHDLAAWEAIPEAQRVSARGIEIGHIFYFGTKYSASMGLTVSGPDGKPVAPEMGSYGIGVSRLVGAIIEANHDENGIRWPEAVAPFKLAVLNLKQGDAGTDALAGRLYEAFAPDALYDDREERAGVKFADADLMGYPWQAIIGPRGAAAGKVELKRRATGERVELSVEDAIARVKAG</sequence>
<dbReference type="PROSITE" id="PS50862">
    <property type="entry name" value="AA_TRNA_LIGASE_II"/>
    <property type="match status" value="1"/>
</dbReference>
<dbReference type="InterPro" id="IPR002314">
    <property type="entry name" value="aa-tRNA-synt_IIb"/>
</dbReference>
<comment type="subcellular location">
    <subcellularLocation>
        <location evidence="1 10">Cytoplasm</location>
    </subcellularLocation>
</comment>
<dbReference type="Pfam" id="PF03129">
    <property type="entry name" value="HGTP_anticodon"/>
    <property type="match status" value="1"/>
</dbReference>
<dbReference type="PANTHER" id="PTHR42753:SF2">
    <property type="entry name" value="PROLINE--TRNA LIGASE"/>
    <property type="match status" value="1"/>
</dbReference>
<dbReference type="InterPro" id="IPR023716">
    <property type="entry name" value="Prolyl-tRNA_ligase_IIa_type2"/>
</dbReference>
<dbReference type="CDD" id="cd00779">
    <property type="entry name" value="ProRS_core_prok"/>
    <property type="match status" value="1"/>
</dbReference>
<dbReference type="SUPFAM" id="SSF55681">
    <property type="entry name" value="Class II aaRS and biotin synthetases"/>
    <property type="match status" value="1"/>
</dbReference>
<dbReference type="EMBL" id="JAFIRR010000067">
    <property type="protein sequence ID" value="MCO6416694.1"/>
    <property type="molecule type" value="Genomic_DNA"/>
</dbReference>
<dbReference type="Proteomes" id="UP001523392">
    <property type="component" value="Unassembled WGS sequence"/>
</dbReference>
<dbReference type="SUPFAM" id="SSF52954">
    <property type="entry name" value="Class II aaRS ABD-related"/>
    <property type="match status" value="1"/>
</dbReference>
<evidence type="ECO:0000256" key="4">
    <source>
        <dbReference type="ARBA" id="ARBA00022598"/>
    </source>
</evidence>
<dbReference type="PANTHER" id="PTHR42753">
    <property type="entry name" value="MITOCHONDRIAL RIBOSOME PROTEIN L39/PROLYL-TRNA LIGASE FAMILY MEMBER"/>
    <property type="match status" value="1"/>
</dbReference>
<dbReference type="InterPro" id="IPR004500">
    <property type="entry name" value="Pro-tRNA-synth_IIa_bac-type"/>
</dbReference>
<evidence type="ECO:0000256" key="9">
    <source>
        <dbReference type="ARBA" id="ARBA00047671"/>
    </source>
</evidence>
<keyword evidence="13" id="KW-1185">Reference proteome</keyword>
<evidence type="ECO:0000256" key="5">
    <source>
        <dbReference type="ARBA" id="ARBA00022741"/>
    </source>
</evidence>
<comment type="function">
    <text evidence="10">Catalyzes the attachment of proline to tRNA(Pro) in a two-step reaction: proline is first activated by ATP to form Pro-AMP and then transferred to the acceptor end of tRNA(Pro).</text>
</comment>
<dbReference type="InterPro" id="IPR004154">
    <property type="entry name" value="Anticodon-bd"/>
</dbReference>
<evidence type="ECO:0000256" key="7">
    <source>
        <dbReference type="ARBA" id="ARBA00022917"/>
    </source>
</evidence>
<feature type="domain" description="Aminoacyl-transfer RNA synthetases class-II family profile" evidence="11">
    <location>
        <begin position="38"/>
        <end position="339"/>
    </location>
</feature>
<dbReference type="CDD" id="cd00861">
    <property type="entry name" value="ProRS_anticodon_short"/>
    <property type="match status" value="1"/>
</dbReference>
<keyword evidence="5 10" id="KW-0547">Nucleotide-binding</keyword>
<comment type="caution">
    <text evidence="12">The sequence shown here is derived from an EMBL/GenBank/DDBJ whole genome shotgun (WGS) entry which is preliminary data.</text>
</comment>
<dbReference type="Gene3D" id="3.40.50.800">
    <property type="entry name" value="Anticodon-binding domain"/>
    <property type="match status" value="1"/>
</dbReference>
<comment type="catalytic activity">
    <reaction evidence="9 10">
        <text>tRNA(Pro) + L-proline + ATP = L-prolyl-tRNA(Pro) + AMP + diphosphate</text>
        <dbReference type="Rhea" id="RHEA:14305"/>
        <dbReference type="Rhea" id="RHEA-COMP:9700"/>
        <dbReference type="Rhea" id="RHEA-COMP:9702"/>
        <dbReference type="ChEBI" id="CHEBI:30616"/>
        <dbReference type="ChEBI" id="CHEBI:33019"/>
        <dbReference type="ChEBI" id="CHEBI:60039"/>
        <dbReference type="ChEBI" id="CHEBI:78442"/>
        <dbReference type="ChEBI" id="CHEBI:78532"/>
        <dbReference type="ChEBI" id="CHEBI:456215"/>
        <dbReference type="EC" id="6.1.1.15"/>
    </reaction>
</comment>
<evidence type="ECO:0000259" key="11">
    <source>
        <dbReference type="PROSITE" id="PS50862"/>
    </source>
</evidence>
<evidence type="ECO:0000256" key="10">
    <source>
        <dbReference type="HAMAP-Rule" id="MF_01570"/>
    </source>
</evidence>
<keyword evidence="6 10" id="KW-0067">ATP-binding</keyword>
<evidence type="ECO:0000256" key="6">
    <source>
        <dbReference type="ARBA" id="ARBA00022840"/>
    </source>
</evidence>
<dbReference type="NCBIfam" id="NF008979">
    <property type="entry name" value="PRK12325.1"/>
    <property type="match status" value="1"/>
</dbReference>
<keyword evidence="3 10" id="KW-0963">Cytoplasm</keyword>
<gene>
    <name evidence="10" type="primary">proS</name>
    <name evidence="12" type="ORF">JYK14_11050</name>
</gene>
<dbReference type="Gene3D" id="3.30.930.10">
    <property type="entry name" value="Bira Bifunctional Protein, Domain 2"/>
    <property type="match status" value="1"/>
</dbReference>
<dbReference type="Pfam" id="PF00587">
    <property type="entry name" value="tRNA-synt_2b"/>
    <property type="match status" value="1"/>
</dbReference>
<evidence type="ECO:0000256" key="2">
    <source>
        <dbReference type="ARBA" id="ARBA00011738"/>
    </source>
</evidence>
<evidence type="ECO:0000256" key="8">
    <source>
        <dbReference type="ARBA" id="ARBA00023146"/>
    </source>
</evidence>
<dbReference type="PRINTS" id="PR01046">
    <property type="entry name" value="TRNASYNTHPRO"/>
</dbReference>
<dbReference type="InterPro" id="IPR044140">
    <property type="entry name" value="ProRS_anticodon_short"/>
</dbReference>
<proteinExistence type="inferred from homology"/>
<dbReference type="HAMAP" id="MF_01570">
    <property type="entry name" value="Pro_tRNA_synth_type2"/>
    <property type="match status" value="1"/>
</dbReference>